<dbReference type="InterPro" id="IPR020555">
    <property type="entry name" value="MECDP_synthase_CS"/>
</dbReference>
<evidence type="ECO:0000256" key="7">
    <source>
        <dbReference type="ARBA" id="ARBA00023229"/>
    </source>
</evidence>
<comment type="caution">
    <text evidence="13">The sequence shown here is derived from an EMBL/GenBank/DDBJ whole genome shotgun (WGS) entry which is preliminary data.</text>
</comment>
<name>A0AAW6Q7E9_9PAST</name>
<keyword evidence="15" id="KW-1185">Reference proteome</keyword>
<evidence type="ECO:0000313" key="13">
    <source>
        <dbReference type="EMBL" id="MDG2949418.1"/>
    </source>
</evidence>
<dbReference type="GeneID" id="93226154"/>
<dbReference type="Pfam" id="PF02542">
    <property type="entry name" value="YgbB"/>
    <property type="match status" value="1"/>
</dbReference>
<comment type="catalytic activity">
    <reaction evidence="1 9 10">
        <text>4-CDP-2-C-methyl-D-erythritol 2-phosphate = 2-C-methyl-D-erythritol 2,4-cyclic diphosphate + CMP</text>
        <dbReference type="Rhea" id="RHEA:23864"/>
        <dbReference type="ChEBI" id="CHEBI:57919"/>
        <dbReference type="ChEBI" id="CHEBI:58483"/>
        <dbReference type="ChEBI" id="CHEBI:60377"/>
        <dbReference type="EC" id="4.6.1.12"/>
    </reaction>
</comment>
<feature type="binding site" evidence="9">
    <location>
        <begin position="62"/>
        <end position="66"/>
    </location>
    <ligand>
        <name>4-CDP-2-C-methyl-D-erythritol 2-phosphate</name>
        <dbReference type="ChEBI" id="CHEBI:57919"/>
    </ligand>
</feature>
<evidence type="ECO:0000313" key="14">
    <source>
        <dbReference type="Proteomes" id="UP001214976"/>
    </source>
</evidence>
<evidence type="ECO:0000313" key="12">
    <source>
        <dbReference type="EMBL" id="MDG2944850.1"/>
    </source>
</evidence>
<feature type="binding site" evidence="9">
    <location>
        <begin position="9"/>
        <end position="11"/>
    </location>
    <ligand>
        <name>4-CDP-2-C-methyl-D-erythritol 2-phosphate</name>
        <dbReference type="ChEBI" id="CHEBI:57919"/>
    </ligand>
</feature>
<dbReference type="CDD" id="cd00554">
    <property type="entry name" value="MECDP_synthase"/>
    <property type="match status" value="1"/>
</dbReference>
<feature type="domain" description="2-C-methyl-D-erythritol 2,4-cyclodiphosphate synthase" evidence="11">
    <location>
        <begin position="2"/>
        <end position="155"/>
    </location>
</feature>
<evidence type="ECO:0000256" key="10">
    <source>
        <dbReference type="RuleBase" id="RU004395"/>
    </source>
</evidence>
<keyword evidence="7 9" id="KW-0414">Isoprene biosynthesis</keyword>
<dbReference type="FunFam" id="3.30.1330.50:FF:000001">
    <property type="entry name" value="2-C-methyl-D-erythritol 2,4-cyclodiphosphate synthase"/>
    <property type="match status" value="1"/>
</dbReference>
<dbReference type="Proteomes" id="UP001216057">
    <property type="component" value="Unassembled WGS sequence"/>
</dbReference>
<dbReference type="EMBL" id="JARQTX010000001">
    <property type="protein sequence ID" value="MDG2944850.1"/>
    <property type="molecule type" value="Genomic_DNA"/>
</dbReference>
<feature type="binding site" evidence="9">
    <location>
        <position position="9"/>
    </location>
    <ligand>
        <name>a divalent metal cation</name>
        <dbReference type="ChEBI" id="CHEBI:60240"/>
    </ligand>
</feature>
<dbReference type="GO" id="GO:0019288">
    <property type="term" value="P:isopentenyl diphosphate biosynthetic process, methylerythritol 4-phosphate pathway"/>
    <property type="evidence" value="ECO:0007669"/>
    <property type="project" value="UniProtKB-UniRule"/>
</dbReference>
<protein>
    <recommendedName>
        <fullName evidence="5 9">2-C-methyl-D-erythritol 2,4-cyclodiphosphate synthase</fullName>
        <shortName evidence="9">MECDP-synthase</shortName>
        <shortName evidence="9">MECPP-synthase</shortName>
        <shortName evidence="9">MECPS</shortName>
        <ecNumber evidence="5 9">4.6.1.12</ecNumber>
    </recommendedName>
</protein>
<comment type="similarity">
    <text evidence="3 9 10">Belongs to the IspF family.</text>
</comment>
<keyword evidence="8 9" id="KW-0456">Lyase</keyword>
<evidence type="ECO:0000256" key="5">
    <source>
        <dbReference type="ARBA" id="ARBA00012579"/>
    </source>
</evidence>
<dbReference type="PANTHER" id="PTHR43181:SF1">
    <property type="entry name" value="2-C-METHYL-D-ERYTHRITOL 2,4-CYCLODIPHOSPHATE SYNTHASE, CHLOROPLASTIC"/>
    <property type="match status" value="1"/>
</dbReference>
<evidence type="ECO:0000256" key="8">
    <source>
        <dbReference type="ARBA" id="ARBA00023239"/>
    </source>
</evidence>
<feature type="binding site" evidence="9">
    <location>
        <begin position="133"/>
        <end position="136"/>
    </location>
    <ligand>
        <name>4-CDP-2-C-methyl-D-erythritol 2-phosphate</name>
        <dbReference type="ChEBI" id="CHEBI:57919"/>
    </ligand>
</feature>
<evidence type="ECO:0000313" key="15">
    <source>
        <dbReference type="Proteomes" id="UP001216057"/>
    </source>
</evidence>
<comment type="function">
    <text evidence="9">Involved in the biosynthesis of isopentenyl diphosphate (IPP) and dimethylallyl diphosphate (DMAPP), two major building blocks of isoprenoid compounds. Catalyzes the conversion of 4-diphosphocytidyl-2-C-methyl-D-erythritol 2-phosphate (CDP-ME2P) to 2-C-methyl-D-erythritol 2,4-cyclodiphosphate (ME-CPP) with a corresponding release of cytidine 5-monophosphate (CMP).</text>
</comment>
<comment type="caution">
    <text evidence="9">Lacks conserved residue(s) required for the propagation of feature annotation.</text>
</comment>
<comment type="cofactor">
    <cofactor evidence="9">
        <name>a divalent metal cation</name>
        <dbReference type="ChEBI" id="CHEBI:60240"/>
    </cofactor>
    <text evidence="9">Binds 1 divalent metal cation per subunit.</text>
</comment>
<dbReference type="SUPFAM" id="SSF69765">
    <property type="entry name" value="IpsF-like"/>
    <property type="match status" value="1"/>
</dbReference>
<feature type="binding site" evidence="9">
    <location>
        <begin position="35"/>
        <end position="36"/>
    </location>
    <ligand>
        <name>4-CDP-2-C-methyl-D-erythritol 2-phosphate</name>
        <dbReference type="ChEBI" id="CHEBI:57919"/>
    </ligand>
</feature>
<dbReference type="EMBL" id="JARQTW010000004">
    <property type="protein sequence ID" value="MDG2949418.1"/>
    <property type="molecule type" value="Genomic_DNA"/>
</dbReference>
<gene>
    <name evidence="9 13" type="primary">ispF</name>
    <name evidence="13" type="ORF">P7M15_02600</name>
    <name evidence="12" type="ORF">P7M32_00140</name>
</gene>
<dbReference type="NCBIfam" id="TIGR00151">
    <property type="entry name" value="ispF"/>
    <property type="match status" value="1"/>
</dbReference>
<dbReference type="EC" id="4.6.1.12" evidence="5 9"/>
<evidence type="ECO:0000256" key="1">
    <source>
        <dbReference type="ARBA" id="ARBA00000200"/>
    </source>
</evidence>
<reference evidence="13 15" key="1">
    <citation type="submission" date="2023-03" db="EMBL/GenBank/DDBJ databases">
        <title>Classification of Bisgaard taxon 6 and taxon 10 as Exercitatus varius gen. nov., spec. nov.</title>
        <authorList>
            <person name="Christensen H."/>
        </authorList>
    </citation>
    <scope>NUCLEOTIDE SEQUENCE</scope>
    <source>
        <strain evidence="12 15">23350_01</strain>
        <strain evidence="13">86116</strain>
    </source>
</reference>
<dbReference type="InterPro" id="IPR036571">
    <property type="entry name" value="MECDP_synthase_sf"/>
</dbReference>
<dbReference type="AlphaFoldDB" id="A0AAW6Q7E9"/>
<sequence>MIRIGHGFDVHAFGEPRPLIIGGVEVPYHTGFIAHSDGDVALHALTDALLGAVALGDIGKLFPDTDSRFKNIDSRILLREAFRQVREKGYVIGNVDVTIIAQAPKMRPHIDAMRAVIAQDLQCGIDQVNVKATTTEKLGFTGRNEGIATEAVALLVKA</sequence>
<dbReference type="PANTHER" id="PTHR43181">
    <property type="entry name" value="2-C-METHYL-D-ERYTHRITOL 2,4-CYCLODIPHOSPHATE SYNTHASE, CHLOROPLASTIC"/>
    <property type="match status" value="1"/>
</dbReference>
<feature type="binding site" evidence="9">
    <location>
        <position position="11"/>
    </location>
    <ligand>
        <name>a divalent metal cation</name>
        <dbReference type="ChEBI" id="CHEBI:60240"/>
    </ligand>
</feature>
<feature type="binding site" evidence="9">
    <location>
        <position position="43"/>
    </location>
    <ligand>
        <name>a divalent metal cation</name>
        <dbReference type="ChEBI" id="CHEBI:60240"/>
    </ligand>
</feature>
<evidence type="ECO:0000256" key="6">
    <source>
        <dbReference type="ARBA" id="ARBA00022723"/>
    </source>
</evidence>
<feature type="binding site" evidence="9">
    <location>
        <begin position="57"/>
        <end position="59"/>
    </location>
    <ligand>
        <name>4-CDP-2-C-methyl-D-erythritol 2-phosphate</name>
        <dbReference type="ChEBI" id="CHEBI:57919"/>
    </ligand>
</feature>
<dbReference type="HAMAP" id="MF_00107">
    <property type="entry name" value="IspF"/>
    <property type="match status" value="1"/>
</dbReference>
<dbReference type="InterPro" id="IPR003526">
    <property type="entry name" value="MECDP_synthase"/>
</dbReference>
<dbReference type="Gene3D" id="3.30.1330.50">
    <property type="entry name" value="2-C-methyl-D-erythritol 2,4-cyclodiphosphate synthase"/>
    <property type="match status" value="1"/>
</dbReference>
<dbReference type="GO" id="GO:0046872">
    <property type="term" value="F:metal ion binding"/>
    <property type="evidence" value="ECO:0007669"/>
    <property type="project" value="UniProtKB-KW"/>
</dbReference>
<feature type="binding site" evidence="9">
    <location>
        <position position="140"/>
    </location>
    <ligand>
        <name>4-CDP-2-C-methyl-D-erythritol 2-phosphate</name>
        <dbReference type="ChEBI" id="CHEBI:57919"/>
    </ligand>
</feature>
<dbReference type="PROSITE" id="PS01350">
    <property type="entry name" value="ISPF"/>
    <property type="match status" value="1"/>
</dbReference>
<organism evidence="13 14">
    <name type="scientific">Exercitatus varius</name>
    <dbReference type="NCBI Taxonomy" id="67857"/>
    <lineage>
        <taxon>Bacteria</taxon>
        <taxon>Pseudomonadati</taxon>
        <taxon>Pseudomonadota</taxon>
        <taxon>Gammaproteobacteria</taxon>
        <taxon>Pasteurellales</taxon>
        <taxon>Pasteurellaceae</taxon>
        <taxon>Exercitatus</taxon>
    </lineage>
</organism>
<dbReference type="RefSeq" id="WP_317476666.1">
    <property type="nucleotide sequence ID" value="NZ_JARQTO010000002.1"/>
</dbReference>
<dbReference type="GO" id="GO:0016114">
    <property type="term" value="P:terpenoid biosynthetic process"/>
    <property type="evidence" value="ECO:0007669"/>
    <property type="project" value="InterPro"/>
</dbReference>
<evidence type="ECO:0000259" key="11">
    <source>
        <dbReference type="Pfam" id="PF02542"/>
    </source>
</evidence>
<evidence type="ECO:0000256" key="2">
    <source>
        <dbReference type="ARBA" id="ARBA00004709"/>
    </source>
</evidence>
<feature type="site" description="Transition state stabilizer" evidence="9">
    <location>
        <position position="134"/>
    </location>
</feature>
<evidence type="ECO:0000256" key="9">
    <source>
        <dbReference type="HAMAP-Rule" id="MF_00107"/>
    </source>
</evidence>
<evidence type="ECO:0000256" key="4">
    <source>
        <dbReference type="ARBA" id="ARBA00011233"/>
    </source>
</evidence>
<dbReference type="GO" id="GO:0008685">
    <property type="term" value="F:2-C-methyl-D-erythritol 2,4-cyclodiphosphate synthase activity"/>
    <property type="evidence" value="ECO:0007669"/>
    <property type="project" value="UniProtKB-UniRule"/>
</dbReference>
<keyword evidence="6 9" id="KW-0479">Metal-binding</keyword>
<dbReference type="Proteomes" id="UP001214976">
    <property type="component" value="Unassembled WGS sequence"/>
</dbReference>
<feature type="site" description="Transition state stabilizer" evidence="9">
    <location>
        <position position="35"/>
    </location>
</feature>
<feature type="binding site" evidence="9">
    <location>
        <position position="143"/>
    </location>
    <ligand>
        <name>4-CDP-2-C-methyl-D-erythritol 2-phosphate</name>
        <dbReference type="ChEBI" id="CHEBI:57919"/>
    </ligand>
</feature>
<proteinExistence type="inferred from homology"/>
<accession>A0AAW6Q7E9</accession>
<comment type="pathway">
    <text evidence="2 9">Isoprenoid biosynthesis; isopentenyl diphosphate biosynthesis via DXP pathway; isopentenyl diphosphate from 1-deoxy-D-xylulose 5-phosphate: step 4/6.</text>
</comment>
<evidence type="ECO:0000256" key="3">
    <source>
        <dbReference type="ARBA" id="ARBA00008480"/>
    </source>
</evidence>
<comment type="subunit">
    <text evidence="4 9">Homotrimer.</text>
</comment>